<dbReference type="InterPro" id="IPR011051">
    <property type="entry name" value="RmlC_Cupin_sf"/>
</dbReference>
<protein>
    <submittedName>
        <fullName evidence="6">AraC family transcriptional regulator</fullName>
    </submittedName>
</protein>
<keyword evidence="7" id="KW-1185">Reference proteome</keyword>
<evidence type="ECO:0000313" key="7">
    <source>
        <dbReference type="Proteomes" id="UP001597252"/>
    </source>
</evidence>
<feature type="compositionally biased region" description="Polar residues" evidence="4">
    <location>
        <begin position="334"/>
        <end position="350"/>
    </location>
</feature>
<proteinExistence type="predicted"/>
<dbReference type="Pfam" id="PF12833">
    <property type="entry name" value="HTH_18"/>
    <property type="match status" value="1"/>
</dbReference>
<feature type="domain" description="HTH araC/xylS-type" evidence="5">
    <location>
        <begin position="225"/>
        <end position="322"/>
    </location>
</feature>
<dbReference type="InterPro" id="IPR003313">
    <property type="entry name" value="AraC-bd"/>
</dbReference>
<dbReference type="SUPFAM" id="SSF46689">
    <property type="entry name" value="Homeodomain-like"/>
    <property type="match status" value="1"/>
</dbReference>
<evidence type="ECO:0000259" key="5">
    <source>
        <dbReference type="PROSITE" id="PS01124"/>
    </source>
</evidence>
<dbReference type="SMART" id="SM00342">
    <property type="entry name" value="HTH_ARAC"/>
    <property type="match status" value="1"/>
</dbReference>
<gene>
    <name evidence="6" type="ORF">ACFQ5J_12550</name>
</gene>
<dbReference type="InterPro" id="IPR018060">
    <property type="entry name" value="HTH_AraC"/>
</dbReference>
<dbReference type="InterPro" id="IPR014710">
    <property type="entry name" value="RmlC-like_jellyroll"/>
</dbReference>
<evidence type="ECO:0000256" key="1">
    <source>
        <dbReference type="ARBA" id="ARBA00023015"/>
    </source>
</evidence>
<evidence type="ECO:0000256" key="3">
    <source>
        <dbReference type="ARBA" id="ARBA00023163"/>
    </source>
</evidence>
<keyword evidence="1" id="KW-0805">Transcription regulation</keyword>
<dbReference type="EMBL" id="JBHTON010000052">
    <property type="protein sequence ID" value="MFD1486054.1"/>
    <property type="molecule type" value="Genomic_DNA"/>
</dbReference>
<dbReference type="Gene3D" id="2.60.120.10">
    <property type="entry name" value="Jelly Rolls"/>
    <property type="match status" value="1"/>
</dbReference>
<feature type="region of interest" description="Disordered" evidence="4">
    <location>
        <begin position="329"/>
        <end position="350"/>
    </location>
</feature>
<reference evidence="7" key="1">
    <citation type="journal article" date="2019" name="Int. J. Syst. Evol. Microbiol.">
        <title>The Global Catalogue of Microorganisms (GCM) 10K type strain sequencing project: providing services to taxonomists for standard genome sequencing and annotation.</title>
        <authorList>
            <consortium name="The Broad Institute Genomics Platform"/>
            <consortium name="The Broad Institute Genome Sequencing Center for Infectious Disease"/>
            <person name="Wu L."/>
            <person name="Ma J."/>
        </authorList>
    </citation>
    <scope>NUCLEOTIDE SEQUENCE [LARGE SCALE GENOMIC DNA]</scope>
    <source>
        <strain evidence="7">CCM 8903</strain>
    </source>
</reference>
<evidence type="ECO:0000256" key="2">
    <source>
        <dbReference type="ARBA" id="ARBA00023125"/>
    </source>
</evidence>
<comment type="caution">
    <text evidence="6">The sequence shown here is derived from an EMBL/GenBank/DDBJ whole genome shotgun (WGS) entry which is preliminary data.</text>
</comment>
<dbReference type="RefSeq" id="WP_225419522.1">
    <property type="nucleotide sequence ID" value="NZ_JBHTON010000052.1"/>
</dbReference>
<dbReference type="Gene3D" id="1.10.10.60">
    <property type="entry name" value="Homeodomain-like"/>
    <property type="match status" value="2"/>
</dbReference>
<keyword evidence="3" id="KW-0804">Transcription</keyword>
<dbReference type="InterPro" id="IPR009057">
    <property type="entry name" value="Homeodomain-like_sf"/>
</dbReference>
<dbReference type="PANTHER" id="PTHR43280">
    <property type="entry name" value="ARAC-FAMILY TRANSCRIPTIONAL REGULATOR"/>
    <property type="match status" value="1"/>
</dbReference>
<dbReference type="Pfam" id="PF02311">
    <property type="entry name" value="AraC_binding"/>
    <property type="match status" value="1"/>
</dbReference>
<organism evidence="6 7">
    <name type="scientific">Lacticaseibacillus baoqingensis</name>
    <dbReference type="NCBI Taxonomy" id="2486013"/>
    <lineage>
        <taxon>Bacteria</taxon>
        <taxon>Bacillati</taxon>
        <taxon>Bacillota</taxon>
        <taxon>Bacilli</taxon>
        <taxon>Lactobacillales</taxon>
        <taxon>Lactobacillaceae</taxon>
        <taxon>Lacticaseibacillus</taxon>
    </lineage>
</organism>
<sequence length="350" mass="39908">MPKTLHDKLFALNDVEQQQLESGNNFNYMDLDFIDNPIPQMPAWNFFKDGEIAVTKNNRFSYVPAHTHSFIELNYVYAGSCTQYINDEKIVLHSGELLLMDKEIVQRIDYTGRDDVLVNILIKSDPKVSDLLQLIPDSINIVSQLIDNVANDHTLHNNFILFDLNQNVIAKNLIASLIQKGLTTPLPPQRNQSLALILSALIIELRTTVEKSVINFTDTARASLVPIIRYINENYLTATLGNTAKQFDYNRNYLSNKLKTATGKSFQELIDRRRLSVAENLMIKTDLTNEEICDLVGYRNSASLYRLFQKYLNSTPAAYRRKVHPRFDHLGQRLPTQEEVNNGGATDTSQ</sequence>
<dbReference type="SUPFAM" id="SSF51182">
    <property type="entry name" value="RmlC-like cupins"/>
    <property type="match status" value="1"/>
</dbReference>
<evidence type="ECO:0000256" key="4">
    <source>
        <dbReference type="SAM" id="MobiDB-lite"/>
    </source>
</evidence>
<evidence type="ECO:0000313" key="6">
    <source>
        <dbReference type="EMBL" id="MFD1486054.1"/>
    </source>
</evidence>
<keyword evidence="2" id="KW-0238">DNA-binding</keyword>
<dbReference type="PROSITE" id="PS01124">
    <property type="entry name" value="HTH_ARAC_FAMILY_2"/>
    <property type="match status" value="1"/>
</dbReference>
<dbReference type="Proteomes" id="UP001597252">
    <property type="component" value="Unassembled WGS sequence"/>
</dbReference>
<dbReference type="PANTHER" id="PTHR43280:SF28">
    <property type="entry name" value="HTH-TYPE TRANSCRIPTIONAL ACTIVATOR RHAS"/>
    <property type="match status" value="1"/>
</dbReference>
<name>A0ABW4E819_9LACO</name>
<accession>A0ABW4E819</accession>